<keyword evidence="5" id="KW-0456">Lyase</keyword>
<reference evidence="8" key="2">
    <citation type="submission" date="2021-04" db="EMBL/GenBank/DDBJ databases">
        <authorList>
            <person name="Gilroy R."/>
        </authorList>
    </citation>
    <scope>NUCLEOTIDE SEQUENCE</scope>
    <source>
        <strain evidence="8">CHK191-13928</strain>
    </source>
</reference>
<dbReference type="Pfam" id="PF03711">
    <property type="entry name" value="OKR_DC_1_C"/>
    <property type="match status" value="1"/>
</dbReference>
<dbReference type="PANTHER" id="PTHR43277">
    <property type="entry name" value="ARGININE DECARBOXYLASE"/>
    <property type="match status" value="1"/>
</dbReference>
<dbReference type="SUPFAM" id="SSF55904">
    <property type="entry name" value="Ornithine decarboxylase C-terminal domain"/>
    <property type="match status" value="1"/>
</dbReference>
<keyword evidence="4" id="KW-0663">Pyridoxal phosphate</keyword>
<name>A0A9D1WUF4_9FIRM</name>
<evidence type="ECO:0000313" key="9">
    <source>
        <dbReference type="Proteomes" id="UP000886721"/>
    </source>
</evidence>
<accession>A0A9D1WUF4</accession>
<evidence type="ECO:0000256" key="1">
    <source>
        <dbReference type="ARBA" id="ARBA00001933"/>
    </source>
</evidence>
<keyword evidence="3" id="KW-0210">Decarboxylase</keyword>
<dbReference type="InterPro" id="IPR000310">
    <property type="entry name" value="Orn/Lys/Arg_deCO2ase_major_dom"/>
</dbReference>
<protein>
    <submittedName>
        <fullName evidence="8">Aminotransferase class I/II-fold pyridoxal phosphate-dependent enzyme</fullName>
    </submittedName>
</protein>
<keyword evidence="8" id="KW-0032">Aminotransferase</keyword>
<dbReference type="InterPro" id="IPR052357">
    <property type="entry name" value="Orn_Lys_Arg_decarboxylase-I"/>
</dbReference>
<reference evidence="8" key="1">
    <citation type="journal article" date="2021" name="PeerJ">
        <title>Extensive microbial diversity within the chicken gut microbiome revealed by metagenomics and culture.</title>
        <authorList>
            <person name="Gilroy R."/>
            <person name="Ravi A."/>
            <person name="Getino M."/>
            <person name="Pursley I."/>
            <person name="Horton D.L."/>
            <person name="Alikhan N.F."/>
            <person name="Baker D."/>
            <person name="Gharbi K."/>
            <person name="Hall N."/>
            <person name="Watson M."/>
            <person name="Adriaenssens E.M."/>
            <person name="Foster-Nyarko E."/>
            <person name="Jarju S."/>
            <person name="Secka A."/>
            <person name="Antonio M."/>
            <person name="Oren A."/>
            <person name="Chaudhuri R.R."/>
            <person name="La Ragione R."/>
            <person name="Hildebrand F."/>
            <person name="Pallen M.J."/>
        </authorList>
    </citation>
    <scope>NUCLEOTIDE SEQUENCE</scope>
    <source>
        <strain evidence="8">CHK191-13928</strain>
    </source>
</reference>
<dbReference type="InterPro" id="IPR008286">
    <property type="entry name" value="Prn/Lys/Arg_de-COase_C"/>
</dbReference>
<dbReference type="EMBL" id="DXEM01000015">
    <property type="protein sequence ID" value="HIX67433.1"/>
    <property type="molecule type" value="Genomic_DNA"/>
</dbReference>
<feature type="domain" description="Orn/Lys/Arg decarboxylase C-terminal" evidence="7">
    <location>
        <begin position="379"/>
        <end position="447"/>
    </location>
</feature>
<evidence type="ECO:0000256" key="5">
    <source>
        <dbReference type="ARBA" id="ARBA00023239"/>
    </source>
</evidence>
<dbReference type="Gene3D" id="3.90.105.10">
    <property type="entry name" value="Molybdopterin biosynthesis moea protein, domain 2"/>
    <property type="match status" value="1"/>
</dbReference>
<evidence type="ECO:0000256" key="4">
    <source>
        <dbReference type="ARBA" id="ARBA00022898"/>
    </source>
</evidence>
<dbReference type="PANTHER" id="PTHR43277:SF3">
    <property type="entry name" value="DECARBOXYLASE, PUTATIVE-RELATED"/>
    <property type="match status" value="1"/>
</dbReference>
<dbReference type="InterPro" id="IPR015421">
    <property type="entry name" value="PyrdxlP-dep_Trfase_major"/>
</dbReference>
<dbReference type="Pfam" id="PF01276">
    <property type="entry name" value="OKR_DC_1"/>
    <property type="match status" value="1"/>
</dbReference>
<dbReference type="GO" id="GO:0016831">
    <property type="term" value="F:carboxy-lyase activity"/>
    <property type="evidence" value="ECO:0007669"/>
    <property type="project" value="UniProtKB-KW"/>
</dbReference>
<dbReference type="Gene3D" id="3.40.640.10">
    <property type="entry name" value="Type I PLP-dependent aspartate aminotransferase-like (Major domain)"/>
    <property type="match status" value="1"/>
</dbReference>
<gene>
    <name evidence="8" type="ORF">H9735_04800</name>
</gene>
<sequence length="458" mass="51519">MKPILQRLSELGENYPFHMPGHKRNFMRNSILGDIMSIDITEITGYDDLHHPKGMIRESMDFVKDVYGTRDSYFLINSSTAGNLAAISAACHIGDKILIARNCHKSVYHAAELLGLHPVYVYPEVDAYGICCGITKEQIQKILKKETGIKAAVIVSPTYEGRISDISGIAHLLHQQNIPLIVDEAHGAHFIFGEAFPKSAVSLGADIVIHSLHKTLPSLTQTGLLHLCTDRVTKEQMQKKLSIFQSSSPSYILMASIDQCIHSCAENKKSFQQYEAVLHKMRGKLSQLEHLSLVPSDDIGKIVISAKGTNLTGKELFGHLRDRYHLELEMSEISYVIAMTSICDTEEALYHLVDALFEEDAQLGYQREQENEIIFPHNKAVFSIEKAVREPAKSIDLYKSEGKIAAEFVYLYPPGIPLIVPGEEISRSVIEKIEQYQKNHMEIIGYENKKIKIMNERI</sequence>
<comment type="cofactor">
    <cofactor evidence="1">
        <name>pyridoxal 5'-phosphate</name>
        <dbReference type="ChEBI" id="CHEBI:597326"/>
    </cofactor>
</comment>
<dbReference type="AlphaFoldDB" id="A0A9D1WUF4"/>
<evidence type="ECO:0000256" key="3">
    <source>
        <dbReference type="ARBA" id="ARBA00022793"/>
    </source>
</evidence>
<evidence type="ECO:0000259" key="7">
    <source>
        <dbReference type="Pfam" id="PF03711"/>
    </source>
</evidence>
<feature type="domain" description="Orn/Lys/Arg decarboxylases family 1 pyridoxal-P attachment site" evidence="6">
    <location>
        <begin position="13"/>
        <end position="285"/>
    </location>
</feature>
<evidence type="ECO:0000313" key="8">
    <source>
        <dbReference type="EMBL" id="HIX67433.1"/>
    </source>
</evidence>
<evidence type="ECO:0000256" key="2">
    <source>
        <dbReference type="ARBA" id="ARBA00010671"/>
    </source>
</evidence>
<comment type="similarity">
    <text evidence="2">Belongs to the Orn/Lys/Arg decarboxylase class-I family.</text>
</comment>
<dbReference type="InterPro" id="IPR015424">
    <property type="entry name" value="PyrdxlP-dep_Trfase"/>
</dbReference>
<dbReference type="SUPFAM" id="SSF53383">
    <property type="entry name" value="PLP-dependent transferases"/>
    <property type="match status" value="1"/>
</dbReference>
<keyword evidence="8" id="KW-0808">Transferase</keyword>
<dbReference type="InterPro" id="IPR036633">
    <property type="entry name" value="Prn/Lys/Arg_de-COase_C_sf"/>
</dbReference>
<evidence type="ECO:0000259" key="6">
    <source>
        <dbReference type="Pfam" id="PF01276"/>
    </source>
</evidence>
<dbReference type="GO" id="GO:0008483">
    <property type="term" value="F:transaminase activity"/>
    <property type="evidence" value="ECO:0007669"/>
    <property type="project" value="UniProtKB-KW"/>
</dbReference>
<proteinExistence type="inferred from homology"/>
<comment type="caution">
    <text evidence="8">The sequence shown here is derived from an EMBL/GenBank/DDBJ whole genome shotgun (WGS) entry which is preliminary data.</text>
</comment>
<dbReference type="Proteomes" id="UP000886721">
    <property type="component" value="Unassembled WGS sequence"/>
</dbReference>
<organism evidence="8 9">
    <name type="scientific">Candidatus Anaerostipes excrementavium</name>
    <dbReference type="NCBI Taxonomy" id="2838463"/>
    <lineage>
        <taxon>Bacteria</taxon>
        <taxon>Bacillati</taxon>
        <taxon>Bacillota</taxon>
        <taxon>Clostridia</taxon>
        <taxon>Lachnospirales</taxon>
        <taxon>Lachnospiraceae</taxon>
        <taxon>Anaerostipes</taxon>
    </lineage>
</organism>